<keyword evidence="3" id="KW-1185">Reference proteome</keyword>
<evidence type="ECO:0000313" key="3">
    <source>
        <dbReference type="Proteomes" id="UP001501682"/>
    </source>
</evidence>
<name>A0ABP8CUT5_9FLAO</name>
<dbReference type="RefSeq" id="WP_334469327.1">
    <property type="nucleotide sequence ID" value="NZ_BAABCB010000018.1"/>
</dbReference>
<sequence>MMKNIKSTNTIKLLALLFVSSLAFVGCSSDDDGHHDDHDHEEELITTVRYTLTNGTDIVTLEFQDLDGEGGADGTYDVSGPLTANTTYTGAIKLLNETENPADDITLEVEDEGDDHEFFYTTTISDITISKNDIDEDGNPIGIATTFVTGDAGTGSLTIELIHEPTKPNDGTSINAGGSTDVEVTFPIQVQ</sequence>
<comment type="caution">
    <text evidence="2">The sequence shown here is derived from an EMBL/GenBank/DDBJ whole genome shotgun (WGS) entry which is preliminary data.</text>
</comment>
<evidence type="ECO:0008006" key="4">
    <source>
        <dbReference type="Google" id="ProtNLM"/>
    </source>
</evidence>
<feature type="signal peptide" evidence="1">
    <location>
        <begin position="1"/>
        <end position="25"/>
    </location>
</feature>
<dbReference type="PROSITE" id="PS51257">
    <property type="entry name" value="PROKAR_LIPOPROTEIN"/>
    <property type="match status" value="1"/>
</dbReference>
<reference evidence="3" key="1">
    <citation type="journal article" date="2019" name="Int. J. Syst. Evol. Microbiol.">
        <title>The Global Catalogue of Microorganisms (GCM) 10K type strain sequencing project: providing services to taxonomists for standard genome sequencing and annotation.</title>
        <authorList>
            <consortium name="The Broad Institute Genomics Platform"/>
            <consortium name="The Broad Institute Genome Sequencing Center for Infectious Disease"/>
            <person name="Wu L."/>
            <person name="Ma J."/>
        </authorList>
    </citation>
    <scope>NUCLEOTIDE SEQUENCE [LARGE SCALE GENOMIC DNA]</scope>
    <source>
        <strain evidence="3">JCM 17633</strain>
    </source>
</reference>
<dbReference type="EMBL" id="BAABCB010000018">
    <property type="protein sequence ID" value="GAA4243687.1"/>
    <property type="molecule type" value="Genomic_DNA"/>
</dbReference>
<accession>A0ABP8CUT5</accession>
<organism evidence="2 3">
    <name type="scientific">Winogradskyella damuponensis</name>
    <dbReference type="NCBI Taxonomy" id="943939"/>
    <lineage>
        <taxon>Bacteria</taxon>
        <taxon>Pseudomonadati</taxon>
        <taxon>Bacteroidota</taxon>
        <taxon>Flavobacteriia</taxon>
        <taxon>Flavobacteriales</taxon>
        <taxon>Flavobacteriaceae</taxon>
        <taxon>Winogradskyella</taxon>
    </lineage>
</organism>
<dbReference type="Proteomes" id="UP001501682">
    <property type="component" value="Unassembled WGS sequence"/>
</dbReference>
<evidence type="ECO:0000256" key="1">
    <source>
        <dbReference type="SAM" id="SignalP"/>
    </source>
</evidence>
<feature type="chain" id="PRO_5045038623" description="Type 1 periplasmic binding fold superfamily protein" evidence="1">
    <location>
        <begin position="26"/>
        <end position="191"/>
    </location>
</feature>
<keyword evidence="1" id="KW-0732">Signal</keyword>
<protein>
    <recommendedName>
        <fullName evidence="4">Type 1 periplasmic binding fold superfamily protein</fullName>
    </recommendedName>
</protein>
<gene>
    <name evidence="2" type="ORF">GCM10022292_19250</name>
</gene>
<proteinExistence type="predicted"/>
<evidence type="ECO:0000313" key="2">
    <source>
        <dbReference type="EMBL" id="GAA4243687.1"/>
    </source>
</evidence>